<reference evidence="2" key="1">
    <citation type="journal article" date="2019" name="Sci. Rep.">
        <title>Draft genome of Tanacetum cinerariifolium, the natural source of mosquito coil.</title>
        <authorList>
            <person name="Yamashiro T."/>
            <person name="Shiraishi A."/>
            <person name="Satake H."/>
            <person name="Nakayama K."/>
        </authorList>
    </citation>
    <scope>NUCLEOTIDE SEQUENCE</scope>
</reference>
<evidence type="ECO:0000256" key="1">
    <source>
        <dbReference type="SAM" id="MobiDB-lite"/>
    </source>
</evidence>
<comment type="caution">
    <text evidence="2">The sequence shown here is derived from an EMBL/GenBank/DDBJ whole genome shotgun (WGS) entry which is preliminary data.</text>
</comment>
<protein>
    <submittedName>
        <fullName evidence="2">Uncharacterized protein</fullName>
    </submittedName>
</protein>
<evidence type="ECO:0000313" key="2">
    <source>
        <dbReference type="EMBL" id="GFD56122.1"/>
    </source>
</evidence>
<accession>A0A699X7L0</accession>
<feature type="region of interest" description="Disordered" evidence="1">
    <location>
        <begin position="1"/>
        <end position="38"/>
    </location>
</feature>
<sequence>GPGGECRLGPGVPGGRRERTGRAALSQGLEQQRQRRADTQQLRQLSFRAETLQGSLRYVSEVCGRSALH</sequence>
<organism evidence="2">
    <name type="scientific">Tanacetum cinerariifolium</name>
    <name type="common">Dalmatian daisy</name>
    <name type="synonym">Chrysanthemum cinerariifolium</name>
    <dbReference type="NCBI Taxonomy" id="118510"/>
    <lineage>
        <taxon>Eukaryota</taxon>
        <taxon>Viridiplantae</taxon>
        <taxon>Streptophyta</taxon>
        <taxon>Embryophyta</taxon>
        <taxon>Tracheophyta</taxon>
        <taxon>Spermatophyta</taxon>
        <taxon>Magnoliopsida</taxon>
        <taxon>eudicotyledons</taxon>
        <taxon>Gunneridae</taxon>
        <taxon>Pentapetalae</taxon>
        <taxon>asterids</taxon>
        <taxon>campanulids</taxon>
        <taxon>Asterales</taxon>
        <taxon>Asteraceae</taxon>
        <taxon>Asteroideae</taxon>
        <taxon>Anthemideae</taxon>
        <taxon>Anthemidinae</taxon>
        <taxon>Tanacetum</taxon>
    </lineage>
</organism>
<feature type="compositionally biased region" description="Gly residues" evidence="1">
    <location>
        <begin position="1"/>
        <end position="14"/>
    </location>
</feature>
<proteinExistence type="predicted"/>
<gene>
    <name evidence="2" type="ORF">Tci_928091</name>
</gene>
<feature type="non-terminal residue" evidence="2">
    <location>
        <position position="1"/>
    </location>
</feature>
<dbReference type="EMBL" id="BKCJ011825619">
    <property type="protein sequence ID" value="GFD56122.1"/>
    <property type="molecule type" value="Genomic_DNA"/>
</dbReference>
<dbReference type="AlphaFoldDB" id="A0A699X7L0"/>
<name>A0A699X7L0_TANCI</name>